<dbReference type="SUPFAM" id="SSF53271">
    <property type="entry name" value="PRTase-like"/>
    <property type="match status" value="1"/>
</dbReference>
<dbReference type="CDD" id="cd06223">
    <property type="entry name" value="PRTases_typeI"/>
    <property type="match status" value="1"/>
</dbReference>
<dbReference type="GO" id="GO:0006168">
    <property type="term" value="P:adenine salvage"/>
    <property type="evidence" value="ECO:0007669"/>
    <property type="project" value="InterPro"/>
</dbReference>
<evidence type="ECO:0000256" key="4">
    <source>
        <dbReference type="ARBA" id="ARBA00004659"/>
    </source>
</evidence>
<dbReference type="GO" id="GO:0016208">
    <property type="term" value="F:AMP binding"/>
    <property type="evidence" value="ECO:0007669"/>
    <property type="project" value="TreeGrafter"/>
</dbReference>
<dbReference type="NCBIfam" id="NF002636">
    <property type="entry name" value="PRK02304.1-5"/>
    <property type="match status" value="1"/>
</dbReference>
<dbReference type="Pfam" id="PF00156">
    <property type="entry name" value="Pribosyltran"/>
    <property type="match status" value="1"/>
</dbReference>
<proteinExistence type="inferred from homology"/>
<evidence type="ECO:0000256" key="2">
    <source>
        <dbReference type="ARBA" id="ARBA00003968"/>
    </source>
</evidence>
<protein>
    <recommendedName>
        <fullName evidence="6">adenine phosphoribosyltransferase</fullName>
        <ecNumber evidence="6">2.4.2.7</ecNumber>
    </recommendedName>
</protein>
<comment type="subcellular location">
    <subcellularLocation>
        <location evidence="3">Cytoplasm</location>
    </subcellularLocation>
</comment>
<dbReference type="NCBIfam" id="NF002634">
    <property type="entry name" value="PRK02304.1-3"/>
    <property type="match status" value="1"/>
</dbReference>
<dbReference type="FunFam" id="3.40.50.2020:FF:000021">
    <property type="entry name" value="Adenine phosphoribosyltransferase"/>
    <property type="match status" value="1"/>
</dbReference>
<comment type="catalytic activity">
    <reaction evidence="1">
        <text>AMP + diphosphate = 5-phospho-alpha-D-ribose 1-diphosphate + adenine</text>
        <dbReference type="Rhea" id="RHEA:16609"/>
        <dbReference type="ChEBI" id="CHEBI:16708"/>
        <dbReference type="ChEBI" id="CHEBI:33019"/>
        <dbReference type="ChEBI" id="CHEBI:58017"/>
        <dbReference type="ChEBI" id="CHEBI:456215"/>
        <dbReference type="EC" id="2.4.2.7"/>
    </reaction>
</comment>
<keyword evidence="9" id="KW-0808">Transferase</keyword>
<keyword evidence="7" id="KW-0963">Cytoplasm</keyword>
<dbReference type="InterPro" id="IPR050054">
    <property type="entry name" value="UPRTase/APRTase"/>
</dbReference>
<dbReference type="EMBL" id="CAFBLZ010000070">
    <property type="protein sequence ID" value="CAB4886697.1"/>
    <property type="molecule type" value="Genomic_DNA"/>
</dbReference>
<evidence type="ECO:0000256" key="1">
    <source>
        <dbReference type="ARBA" id="ARBA00000868"/>
    </source>
</evidence>
<organism evidence="12">
    <name type="scientific">freshwater metagenome</name>
    <dbReference type="NCBI Taxonomy" id="449393"/>
    <lineage>
        <taxon>unclassified sequences</taxon>
        <taxon>metagenomes</taxon>
        <taxon>ecological metagenomes</taxon>
    </lineage>
</organism>
<dbReference type="PANTHER" id="PTHR32315:SF3">
    <property type="entry name" value="ADENINE PHOSPHORIBOSYLTRANSFERASE"/>
    <property type="match status" value="1"/>
</dbReference>
<reference evidence="12" key="1">
    <citation type="submission" date="2020-05" db="EMBL/GenBank/DDBJ databases">
        <authorList>
            <person name="Chiriac C."/>
            <person name="Salcher M."/>
            <person name="Ghai R."/>
            <person name="Kavagutti S V."/>
        </authorList>
    </citation>
    <scope>NUCLEOTIDE SEQUENCE</scope>
</reference>
<dbReference type="GO" id="GO:0044209">
    <property type="term" value="P:AMP salvage"/>
    <property type="evidence" value="ECO:0007669"/>
    <property type="project" value="UniProtKB-UniPathway"/>
</dbReference>
<comment type="similarity">
    <text evidence="5">Belongs to the purine/pyrimidine phosphoribosyltransferase family.</text>
</comment>
<evidence type="ECO:0000256" key="10">
    <source>
        <dbReference type="ARBA" id="ARBA00022726"/>
    </source>
</evidence>
<evidence type="ECO:0000256" key="9">
    <source>
        <dbReference type="ARBA" id="ARBA00022679"/>
    </source>
</evidence>
<evidence type="ECO:0000256" key="8">
    <source>
        <dbReference type="ARBA" id="ARBA00022676"/>
    </source>
</evidence>
<name>A0A6J7ETA4_9ZZZZ</name>
<evidence type="ECO:0000256" key="7">
    <source>
        <dbReference type="ARBA" id="ARBA00022490"/>
    </source>
</evidence>
<feature type="domain" description="Phosphoribosyltransferase" evidence="11">
    <location>
        <begin position="34"/>
        <end position="149"/>
    </location>
</feature>
<dbReference type="EC" id="2.4.2.7" evidence="6"/>
<dbReference type="GO" id="GO:0002055">
    <property type="term" value="F:adenine binding"/>
    <property type="evidence" value="ECO:0007669"/>
    <property type="project" value="TreeGrafter"/>
</dbReference>
<evidence type="ECO:0000256" key="5">
    <source>
        <dbReference type="ARBA" id="ARBA00008391"/>
    </source>
</evidence>
<dbReference type="Gene3D" id="3.40.50.2020">
    <property type="match status" value="1"/>
</dbReference>
<dbReference type="HAMAP" id="MF_00004">
    <property type="entry name" value="Aden_phosphoribosyltr"/>
    <property type="match status" value="1"/>
</dbReference>
<evidence type="ECO:0000313" key="12">
    <source>
        <dbReference type="EMBL" id="CAB4886697.1"/>
    </source>
</evidence>
<comment type="function">
    <text evidence="2">Catalyzes a salvage reaction resulting in the formation of AMP, that is energically less costly than de novo synthesis.</text>
</comment>
<evidence type="ECO:0000256" key="3">
    <source>
        <dbReference type="ARBA" id="ARBA00004496"/>
    </source>
</evidence>
<gene>
    <name evidence="12" type="ORF">UFOPK3482_00846</name>
</gene>
<dbReference type="GO" id="GO:0005737">
    <property type="term" value="C:cytoplasm"/>
    <property type="evidence" value="ECO:0007669"/>
    <property type="project" value="UniProtKB-SubCell"/>
</dbReference>
<keyword evidence="10" id="KW-0660">Purine salvage</keyword>
<comment type="pathway">
    <text evidence="4">Purine metabolism; AMP biosynthesis via salvage pathway; AMP from adenine: step 1/1.</text>
</comment>
<dbReference type="PANTHER" id="PTHR32315">
    <property type="entry name" value="ADENINE PHOSPHORIBOSYLTRANSFERASE"/>
    <property type="match status" value="1"/>
</dbReference>
<dbReference type="GO" id="GO:0003999">
    <property type="term" value="F:adenine phosphoribosyltransferase activity"/>
    <property type="evidence" value="ECO:0007669"/>
    <property type="project" value="UniProtKB-EC"/>
</dbReference>
<keyword evidence="8" id="KW-0328">Glycosyltransferase</keyword>
<dbReference type="InterPro" id="IPR005764">
    <property type="entry name" value="Ade_phspho_trans"/>
</dbReference>
<dbReference type="GO" id="GO:0006166">
    <property type="term" value="P:purine ribonucleoside salvage"/>
    <property type="evidence" value="ECO:0007669"/>
    <property type="project" value="UniProtKB-KW"/>
</dbReference>
<sequence length="175" mass="18642">MELAQALSLIREVPDFPSPGILFRDITPLLANGEALAKVTNELGQSDHSYTHVVGIEARGFILGSAIAVENKVGFVPFRKAGKLPHTTIARTYGLEYGVDVIEAHIDALQSDDKALIVDDVLATGGTLVAAIELVLELGASISEVVVLFEIEALGGRALINSRYPEINLRAVVKA</sequence>
<dbReference type="UniPathway" id="UPA00588">
    <property type="reaction ID" value="UER00646"/>
</dbReference>
<evidence type="ECO:0000256" key="6">
    <source>
        <dbReference type="ARBA" id="ARBA00011893"/>
    </source>
</evidence>
<evidence type="ECO:0000259" key="11">
    <source>
        <dbReference type="Pfam" id="PF00156"/>
    </source>
</evidence>
<dbReference type="AlphaFoldDB" id="A0A6J7ETA4"/>
<dbReference type="InterPro" id="IPR029057">
    <property type="entry name" value="PRTase-like"/>
</dbReference>
<accession>A0A6J7ETA4</accession>
<dbReference type="InterPro" id="IPR000836">
    <property type="entry name" value="PRTase_dom"/>
</dbReference>